<dbReference type="STRING" id="99883.ENSTNIP00000010996"/>
<dbReference type="SMART" id="SM00256">
    <property type="entry name" value="FBOX"/>
    <property type="match status" value="1"/>
</dbReference>
<dbReference type="InterPro" id="IPR036047">
    <property type="entry name" value="F-box-like_dom_sf"/>
</dbReference>
<dbReference type="GO" id="GO:0019005">
    <property type="term" value="C:SCF ubiquitin ligase complex"/>
    <property type="evidence" value="ECO:0007669"/>
    <property type="project" value="TreeGrafter"/>
</dbReference>
<dbReference type="AlphaFoldDB" id="H3CRW2"/>
<dbReference type="OMA" id="CHRAHIS"/>
<dbReference type="Pfam" id="PF12937">
    <property type="entry name" value="F-box-like"/>
    <property type="match status" value="1"/>
</dbReference>
<reference evidence="2" key="3">
    <citation type="submission" date="2025-09" db="UniProtKB">
        <authorList>
            <consortium name="Ensembl"/>
        </authorList>
    </citation>
    <scope>IDENTIFICATION</scope>
</reference>
<dbReference type="PANTHER" id="PTHR46731:SF1">
    <property type="entry name" value="F-BOX ONLY PROTEIN 15"/>
    <property type="match status" value="1"/>
</dbReference>
<dbReference type="PANTHER" id="PTHR46731">
    <property type="entry name" value="F-BOX ONLY PROTEIN 15"/>
    <property type="match status" value="1"/>
</dbReference>
<reference evidence="3" key="1">
    <citation type="journal article" date="2004" name="Nature">
        <title>Genome duplication in the teleost fish Tetraodon nigroviridis reveals the early vertebrate proto-karyotype.</title>
        <authorList>
            <person name="Jaillon O."/>
            <person name="Aury J.-M."/>
            <person name="Brunet F."/>
            <person name="Petit J.-L."/>
            <person name="Stange-Thomann N."/>
            <person name="Mauceli E."/>
            <person name="Bouneau L."/>
            <person name="Fischer C."/>
            <person name="Ozouf-Costaz C."/>
            <person name="Bernot A."/>
            <person name="Nicaud S."/>
            <person name="Jaffe D."/>
            <person name="Fisher S."/>
            <person name="Lutfalla G."/>
            <person name="Dossat C."/>
            <person name="Segurens B."/>
            <person name="Dasilva C."/>
            <person name="Salanoubat M."/>
            <person name="Levy M."/>
            <person name="Boudet N."/>
            <person name="Castellano S."/>
            <person name="Anthouard V."/>
            <person name="Jubin C."/>
            <person name="Castelli V."/>
            <person name="Katinka M."/>
            <person name="Vacherie B."/>
            <person name="Biemont C."/>
            <person name="Skalli Z."/>
            <person name="Cattolico L."/>
            <person name="Poulain J."/>
            <person name="De Berardinis V."/>
            <person name="Cruaud C."/>
            <person name="Duprat S."/>
            <person name="Brottier P."/>
            <person name="Coutanceau J.-P."/>
            <person name="Gouzy J."/>
            <person name="Parra G."/>
            <person name="Lardier G."/>
            <person name="Chapple C."/>
            <person name="McKernan K.J."/>
            <person name="McEwan P."/>
            <person name="Bosak S."/>
            <person name="Kellis M."/>
            <person name="Volff J.-N."/>
            <person name="Guigo R."/>
            <person name="Zody M.C."/>
            <person name="Mesirov J."/>
            <person name="Lindblad-Toh K."/>
            <person name="Birren B."/>
            <person name="Nusbaum C."/>
            <person name="Kahn D."/>
            <person name="Robinson-Rechavi M."/>
            <person name="Laudet V."/>
            <person name="Schachter V."/>
            <person name="Quetier F."/>
            <person name="Saurin W."/>
            <person name="Scarpelli C."/>
            <person name="Wincker P."/>
            <person name="Lander E.S."/>
            <person name="Weissenbach J."/>
            <person name="Roest Crollius H."/>
        </authorList>
    </citation>
    <scope>NUCLEOTIDE SEQUENCE [LARGE SCALE GENOMIC DNA]</scope>
</reference>
<dbReference type="SUPFAM" id="SSF81383">
    <property type="entry name" value="F-box domain"/>
    <property type="match status" value="1"/>
</dbReference>
<proteinExistence type="predicted"/>
<sequence>MSRRAHKSSQNLIERLPSHILIKVLSYLDAAALFTVGHVSRLLHQFASDNSLWYKRYIAEFGETEELKLEYTEVPDRAAGHWKQRYFRSLAARDLRKWKRRLQRVSCHTGLPADTELVLRNLHVTWELTVCDGSGQNTVHGLSWARFCGTCVTVCWSGGGLLPDLQQISSLRLHGVRRPLRRPGLELPSSRSFMEEVLLSKSLQLIGEDRLVELWLLQPGVTIGLWKDKRSVAFFMFTLHFHKLVERSVHGSPLCPYNEPTLKAPFDDTDPEYGLHGYQLHFVLHDTVSELMSGSYSKLFCSKAQISDGLVRLTAVSSTNLGQHTPLSGTVALPWRCEALRAAVQNCCVMSLTLLDEFGQPFWCVSSPVSMAPSQAPVCYDYAGEHFLAQCEDSGGKVEMQLAQTGEQTFVLVSLVVFVAVGKLNRHFGR</sequence>
<organism evidence="2 3">
    <name type="scientific">Tetraodon nigroviridis</name>
    <name type="common">Spotted green pufferfish</name>
    <name type="synonym">Chelonodon nigroviridis</name>
    <dbReference type="NCBI Taxonomy" id="99883"/>
    <lineage>
        <taxon>Eukaryota</taxon>
        <taxon>Metazoa</taxon>
        <taxon>Chordata</taxon>
        <taxon>Craniata</taxon>
        <taxon>Vertebrata</taxon>
        <taxon>Euteleostomi</taxon>
        <taxon>Actinopterygii</taxon>
        <taxon>Neopterygii</taxon>
        <taxon>Teleostei</taxon>
        <taxon>Neoteleostei</taxon>
        <taxon>Acanthomorphata</taxon>
        <taxon>Eupercaria</taxon>
        <taxon>Tetraodontiformes</taxon>
        <taxon>Tetradontoidea</taxon>
        <taxon>Tetraodontidae</taxon>
        <taxon>Tetraodon</taxon>
    </lineage>
</organism>
<accession>H3CRW2</accession>
<dbReference type="Ensembl" id="ENSTNIT00000011178.1">
    <property type="protein sequence ID" value="ENSTNIP00000010996.1"/>
    <property type="gene ID" value="ENSTNIG00000008170.1"/>
</dbReference>
<dbReference type="InParanoid" id="H3CRW2"/>
<evidence type="ECO:0000259" key="1">
    <source>
        <dbReference type="PROSITE" id="PS50181"/>
    </source>
</evidence>
<dbReference type="PROSITE" id="PS50181">
    <property type="entry name" value="FBOX"/>
    <property type="match status" value="1"/>
</dbReference>
<dbReference type="InterPro" id="IPR001810">
    <property type="entry name" value="F-box_dom"/>
</dbReference>
<evidence type="ECO:0000313" key="3">
    <source>
        <dbReference type="Proteomes" id="UP000007303"/>
    </source>
</evidence>
<feature type="domain" description="F-box" evidence="1">
    <location>
        <begin position="10"/>
        <end position="56"/>
    </location>
</feature>
<name>H3CRW2_TETNG</name>
<dbReference type="HOGENOM" id="CLU_047012_0_0_1"/>
<dbReference type="FunCoup" id="H3CRW2">
    <property type="interactions" value="664"/>
</dbReference>
<dbReference type="Gene3D" id="1.20.1280.50">
    <property type="match status" value="1"/>
</dbReference>
<keyword evidence="3" id="KW-1185">Reference proteome</keyword>
<reference evidence="2" key="2">
    <citation type="submission" date="2025-08" db="UniProtKB">
        <authorList>
            <consortium name="Ensembl"/>
        </authorList>
    </citation>
    <scope>IDENTIFICATION</scope>
</reference>
<dbReference type="Proteomes" id="UP000007303">
    <property type="component" value="Unassembled WGS sequence"/>
</dbReference>
<dbReference type="GeneTree" id="ENSGT00390000017498"/>
<protein>
    <recommendedName>
        <fullName evidence="1">F-box domain-containing protein</fullName>
    </recommendedName>
</protein>
<evidence type="ECO:0000313" key="2">
    <source>
        <dbReference type="Ensembl" id="ENSTNIP00000010996.1"/>
    </source>
</evidence>
<dbReference type="CDD" id="cd22093">
    <property type="entry name" value="F-box_FBXO15"/>
    <property type="match status" value="1"/>
</dbReference>